<protein>
    <recommendedName>
        <fullName evidence="3">Lipoprotein</fullName>
    </recommendedName>
</protein>
<evidence type="ECO:0008006" key="3">
    <source>
        <dbReference type="Google" id="ProtNLM"/>
    </source>
</evidence>
<evidence type="ECO:0000313" key="1">
    <source>
        <dbReference type="EMBL" id="TDU31562.1"/>
    </source>
</evidence>
<evidence type="ECO:0000313" key="2">
    <source>
        <dbReference type="Proteomes" id="UP000295341"/>
    </source>
</evidence>
<reference evidence="1 2" key="1">
    <citation type="submission" date="2019-03" db="EMBL/GenBank/DDBJ databases">
        <title>Genomic Encyclopedia of Type Strains, Phase IV (KMG-IV): sequencing the most valuable type-strain genomes for metagenomic binning, comparative biology and taxonomic classification.</title>
        <authorList>
            <person name="Goeker M."/>
        </authorList>
    </citation>
    <scope>NUCLEOTIDE SEQUENCE [LARGE SCALE GENOMIC DNA]</scope>
    <source>
        <strain evidence="1 2">DSM 26377</strain>
    </source>
</reference>
<dbReference type="EMBL" id="SOBT01000008">
    <property type="protein sequence ID" value="TDU31562.1"/>
    <property type="molecule type" value="Genomic_DNA"/>
</dbReference>
<sequence length="204" mass="21477">MALALLGGCTAKPVVPSNEFPKPVLRKIPVAMGLYMDDAFVSYVHHDQPAPGVQQDVSVGPASRAIFSEFLSAQFATLLTVTQAPGAQSVAPGVQAVLQPIVQDVQIASPKAEKDQFHEAWIKYRLRLLTPQGQEITAWDLAAYGKQRGAKVGGTNSGLTAAVREAMRDAAAGMALIFRDGNAFRARLAAPVPPPPPQASAAAP</sequence>
<gene>
    <name evidence="1" type="ORF">DFR24_0932</name>
</gene>
<dbReference type="AlphaFoldDB" id="A0A4S3K521"/>
<dbReference type="Proteomes" id="UP000295341">
    <property type="component" value="Unassembled WGS sequence"/>
</dbReference>
<dbReference type="RefSeq" id="WP_133880134.1">
    <property type="nucleotide sequence ID" value="NZ_MWIN01000012.1"/>
</dbReference>
<proteinExistence type="predicted"/>
<keyword evidence="2" id="KW-1185">Reference proteome</keyword>
<name>A0A4S3K521_9GAMM</name>
<organism evidence="1 2">
    <name type="scientific">Panacagrimonas perspica</name>
    <dbReference type="NCBI Taxonomy" id="381431"/>
    <lineage>
        <taxon>Bacteria</taxon>
        <taxon>Pseudomonadati</taxon>
        <taxon>Pseudomonadota</taxon>
        <taxon>Gammaproteobacteria</taxon>
        <taxon>Nevskiales</taxon>
        <taxon>Nevskiaceae</taxon>
        <taxon>Panacagrimonas</taxon>
    </lineage>
</organism>
<accession>A0A4S3K521</accession>
<comment type="caution">
    <text evidence="1">The sequence shown here is derived from an EMBL/GenBank/DDBJ whole genome shotgun (WGS) entry which is preliminary data.</text>
</comment>